<comment type="subcellular location">
    <subcellularLocation>
        <location evidence="1 10">Cell membrane</location>
        <topology evidence="1 10">Multi-pass membrane protein</topology>
    </subcellularLocation>
</comment>
<dbReference type="PANTHER" id="PTHR28259:SF1">
    <property type="entry name" value="FLUORIDE EXPORT PROTEIN 1-RELATED"/>
    <property type="match status" value="1"/>
</dbReference>
<comment type="function">
    <text evidence="9 10">Fluoride-specific ion channel. Important for reducing fluoride concentration in the cell, thus reducing its toxicity.</text>
</comment>
<feature type="transmembrane region" description="Helical" evidence="10">
    <location>
        <begin position="114"/>
        <end position="131"/>
    </location>
</feature>
<gene>
    <name evidence="10" type="primary">fluC</name>
    <name evidence="10" type="synonym">crcB</name>
    <name evidence="12" type="ORF">GCM10009839_22210</name>
</gene>
<evidence type="ECO:0000256" key="7">
    <source>
        <dbReference type="ARBA" id="ARBA00035120"/>
    </source>
</evidence>
<dbReference type="PANTHER" id="PTHR28259">
    <property type="entry name" value="FLUORIDE EXPORT PROTEIN 1-RELATED"/>
    <property type="match status" value="1"/>
</dbReference>
<evidence type="ECO:0000256" key="9">
    <source>
        <dbReference type="ARBA" id="ARBA00049940"/>
    </source>
</evidence>
<accession>A0ABN2TY18</accession>
<keyword evidence="2 10" id="KW-1003">Cell membrane</keyword>
<comment type="similarity">
    <text evidence="7 10">Belongs to the fluoride channel Fluc/FEX (TC 1.A.43) family.</text>
</comment>
<keyword evidence="10" id="KW-0406">Ion transport</keyword>
<name>A0ABN2TY18_9ACTN</name>
<protein>
    <recommendedName>
        <fullName evidence="10">Fluoride-specific ion channel FluC</fullName>
    </recommendedName>
</protein>
<evidence type="ECO:0000256" key="5">
    <source>
        <dbReference type="ARBA" id="ARBA00023136"/>
    </source>
</evidence>
<feature type="transmembrane region" description="Helical" evidence="10">
    <location>
        <begin position="50"/>
        <end position="72"/>
    </location>
</feature>
<dbReference type="Proteomes" id="UP001500751">
    <property type="component" value="Unassembled WGS sequence"/>
</dbReference>
<feature type="transmembrane region" description="Helical" evidence="10">
    <location>
        <begin position="84"/>
        <end position="102"/>
    </location>
</feature>
<evidence type="ECO:0000313" key="12">
    <source>
        <dbReference type="EMBL" id="GAA2024020.1"/>
    </source>
</evidence>
<organism evidence="12 13">
    <name type="scientific">Catenulispora yoronensis</name>
    <dbReference type="NCBI Taxonomy" id="450799"/>
    <lineage>
        <taxon>Bacteria</taxon>
        <taxon>Bacillati</taxon>
        <taxon>Actinomycetota</taxon>
        <taxon>Actinomycetes</taxon>
        <taxon>Catenulisporales</taxon>
        <taxon>Catenulisporaceae</taxon>
        <taxon>Catenulispora</taxon>
    </lineage>
</organism>
<feature type="region of interest" description="Disordered" evidence="11">
    <location>
        <begin position="183"/>
        <end position="209"/>
    </location>
</feature>
<comment type="caution">
    <text evidence="12">The sequence shown here is derived from an EMBL/GenBank/DDBJ whole genome shotgun (WGS) entry which is preliminary data.</text>
</comment>
<keyword evidence="10" id="KW-0915">Sodium</keyword>
<evidence type="ECO:0000256" key="1">
    <source>
        <dbReference type="ARBA" id="ARBA00004651"/>
    </source>
</evidence>
<evidence type="ECO:0000256" key="2">
    <source>
        <dbReference type="ARBA" id="ARBA00022475"/>
    </source>
</evidence>
<dbReference type="RefSeq" id="WP_344665441.1">
    <property type="nucleotide sequence ID" value="NZ_BAAAQN010000009.1"/>
</dbReference>
<evidence type="ECO:0000256" key="10">
    <source>
        <dbReference type="HAMAP-Rule" id="MF_00454"/>
    </source>
</evidence>
<dbReference type="EMBL" id="BAAAQN010000009">
    <property type="protein sequence ID" value="GAA2024020.1"/>
    <property type="molecule type" value="Genomic_DNA"/>
</dbReference>
<evidence type="ECO:0000256" key="6">
    <source>
        <dbReference type="ARBA" id="ARBA00023303"/>
    </source>
</evidence>
<evidence type="ECO:0000256" key="8">
    <source>
        <dbReference type="ARBA" id="ARBA00035585"/>
    </source>
</evidence>
<evidence type="ECO:0000313" key="13">
    <source>
        <dbReference type="Proteomes" id="UP001500751"/>
    </source>
</evidence>
<reference evidence="12 13" key="1">
    <citation type="journal article" date="2019" name="Int. J. Syst. Evol. Microbiol.">
        <title>The Global Catalogue of Microorganisms (GCM) 10K type strain sequencing project: providing services to taxonomists for standard genome sequencing and annotation.</title>
        <authorList>
            <consortium name="The Broad Institute Genomics Platform"/>
            <consortium name="The Broad Institute Genome Sequencing Center for Infectious Disease"/>
            <person name="Wu L."/>
            <person name="Ma J."/>
        </authorList>
    </citation>
    <scope>NUCLEOTIDE SEQUENCE [LARGE SCALE GENOMIC DNA]</scope>
    <source>
        <strain evidence="12 13">JCM 16014</strain>
    </source>
</reference>
<comment type="catalytic activity">
    <reaction evidence="8">
        <text>fluoride(in) = fluoride(out)</text>
        <dbReference type="Rhea" id="RHEA:76159"/>
        <dbReference type="ChEBI" id="CHEBI:17051"/>
    </reaction>
    <physiologicalReaction direction="left-to-right" evidence="8">
        <dbReference type="Rhea" id="RHEA:76160"/>
    </physiologicalReaction>
</comment>
<feature type="compositionally biased region" description="Low complexity" evidence="11">
    <location>
        <begin position="25"/>
        <end position="35"/>
    </location>
</feature>
<dbReference type="Pfam" id="PF02537">
    <property type="entry name" value="CRCB"/>
    <property type="match status" value="1"/>
</dbReference>
<feature type="binding site" evidence="10">
    <location>
        <position position="124"/>
    </location>
    <ligand>
        <name>Na(+)</name>
        <dbReference type="ChEBI" id="CHEBI:29101"/>
        <note>structural</note>
    </ligand>
</feature>
<feature type="transmembrane region" description="Helical" evidence="10">
    <location>
        <begin position="151"/>
        <end position="171"/>
    </location>
</feature>
<sequence length="209" mass="21071">MNRNGEVVPGDELPTDPDLPPGPTPDSASTSASTSTPPPAGSRPRGSQRVVAAIAAGGALGGPTRYGLGLAFPTAPHTFPATTFTINVTGSFVLALLLVFILDIWPPTTYVRPFFCVGFLGAYTTFSTWMVDTDRLIAAGAWGPAAANLLISLAAGVAATSLGLSLGRGIAARGRRRYASRAAGAEAQAGAGSGSESGSGTPETIGGRR</sequence>
<keyword evidence="10" id="KW-0813">Transport</keyword>
<keyword evidence="3 10" id="KW-0812">Transmembrane</keyword>
<feature type="binding site" evidence="10">
    <location>
        <position position="121"/>
    </location>
    <ligand>
        <name>Na(+)</name>
        <dbReference type="ChEBI" id="CHEBI:29101"/>
        <note>structural</note>
    </ligand>
</feature>
<feature type="region of interest" description="Disordered" evidence="11">
    <location>
        <begin position="1"/>
        <end position="48"/>
    </location>
</feature>
<dbReference type="InterPro" id="IPR003691">
    <property type="entry name" value="FluC"/>
</dbReference>
<keyword evidence="13" id="KW-1185">Reference proteome</keyword>
<proteinExistence type="inferred from homology"/>
<dbReference type="HAMAP" id="MF_00454">
    <property type="entry name" value="FluC"/>
    <property type="match status" value="1"/>
</dbReference>
<evidence type="ECO:0000256" key="4">
    <source>
        <dbReference type="ARBA" id="ARBA00022989"/>
    </source>
</evidence>
<comment type="activity regulation">
    <text evidence="10">Na(+) is not transported, but it plays an essential structural role and its presence is essential for fluoride channel function.</text>
</comment>
<evidence type="ECO:0000256" key="11">
    <source>
        <dbReference type="SAM" id="MobiDB-lite"/>
    </source>
</evidence>
<keyword evidence="6 10" id="KW-0407">Ion channel</keyword>
<evidence type="ECO:0000256" key="3">
    <source>
        <dbReference type="ARBA" id="ARBA00022692"/>
    </source>
</evidence>
<keyword evidence="10" id="KW-0479">Metal-binding</keyword>
<keyword evidence="5 10" id="KW-0472">Membrane</keyword>
<keyword evidence="4 10" id="KW-1133">Transmembrane helix</keyword>